<dbReference type="Proteomes" id="UP001066276">
    <property type="component" value="Chromosome 4_2"/>
</dbReference>
<organism evidence="1 2">
    <name type="scientific">Pleurodeles waltl</name>
    <name type="common">Iberian ribbed newt</name>
    <dbReference type="NCBI Taxonomy" id="8319"/>
    <lineage>
        <taxon>Eukaryota</taxon>
        <taxon>Metazoa</taxon>
        <taxon>Chordata</taxon>
        <taxon>Craniata</taxon>
        <taxon>Vertebrata</taxon>
        <taxon>Euteleostomi</taxon>
        <taxon>Amphibia</taxon>
        <taxon>Batrachia</taxon>
        <taxon>Caudata</taxon>
        <taxon>Salamandroidea</taxon>
        <taxon>Salamandridae</taxon>
        <taxon>Pleurodelinae</taxon>
        <taxon>Pleurodeles</taxon>
    </lineage>
</organism>
<reference evidence="1" key="1">
    <citation type="journal article" date="2022" name="bioRxiv">
        <title>Sequencing and chromosome-scale assembly of the giantPleurodeles waltlgenome.</title>
        <authorList>
            <person name="Brown T."/>
            <person name="Elewa A."/>
            <person name="Iarovenko S."/>
            <person name="Subramanian E."/>
            <person name="Araus A.J."/>
            <person name="Petzold A."/>
            <person name="Susuki M."/>
            <person name="Suzuki K.-i.T."/>
            <person name="Hayashi T."/>
            <person name="Toyoda A."/>
            <person name="Oliveira C."/>
            <person name="Osipova E."/>
            <person name="Leigh N.D."/>
            <person name="Simon A."/>
            <person name="Yun M.H."/>
        </authorList>
    </citation>
    <scope>NUCLEOTIDE SEQUENCE</scope>
    <source>
        <strain evidence="1">20211129_DDA</strain>
        <tissue evidence="1">Liver</tissue>
    </source>
</reference>
<evidence type="ECO:0000313" key="1">
    <source>
        <dbReference type="EMBL" id="KAJ1162969.1"/>
    </source>
</evidence>
<evidence type="ECO:0000313" key="2">
    <source>
        <dbReference type="Proteomes" id="UP001066276"/>
    </source>
</evidence>
<accession>A0AAV7SEN7</accession>
<gene>
    <name evidence="1" type="ORF">NDU88_003433</name>
</gene>
<proteinExistence type="predicted"/>
<dbReference type="EMBL" id="JANPWB010000008">
    <property type="protein sequence ID" value="KAJ1162969.1"/>
    <property type="molecule type" value="Genomic_DNA"/>
</dbReference>
<name>A0AAV7SEN7_PLEWA</name>
<sequence length="113" mass="11798">MVSGTARACIWASRGEKRSRTRTGAGVEVAVGVGFAAHSAGVLAEEGLAAETATSVFRHDKTPLCCPMKLAGPMAPPGEGSVRCIISAPAWGPVLVCDVDRMTSDTLPHHRER</sequence>
<dbReference type="AlphaFoldDB" id="A0AAV7SEN7"/>
<comment type="caution">
    <text evidence="1">The sequence shown here is derived from an EMBL/GenBank/DDBJ whole genome shotgun (WGS) entry which is preliminary data.</text>
</comment>
<keyword evidence="2" id="KW-1185">Reference proteome</keyword>
<protein>
    <submittedName>
        <fullName evidence="1">Uncharacterized protein</fullName>
    </submittedName>
</protein>